<gene>
    <name evidence="1" type="ORF">Tcan_09071</name>
</gene>
<accession>A0A0B2V9Y1</accession>
<reference evidence="1 2" key="1">
    <citation type="submission" date="2014-11" db="EMBL/GenBank/DDBJ databases">
        <title>Genetic blueprint of the zoonotic pathogen Toxocara canis.</title>
        <authorList>
            <person name="Zhu X.-Q."/>
            <person name="Korhonen P.K."/>
            <person name="Cai H."/>
            <person name="Young N.D."/>
            <person name="Nejsum P."/>
            <person name="von Samson-Himmelstjerna G."/>
            <person name="Boag P.R."/>
            <person name="Tan P."/>
            <person name="Li Q."/>
            <person name="Min J."/>
            <person name="Yang Y."/>
            <person name="Wang X."/>
            <person name="Fang X."/>
            <person name="Hall R.S."/>
            <person name="Hofmann A."/>
            <person name="Sternberg P.W."/>
            <person name="Jex A.R."/>
            <person name="Gasser R.B."/>
        </authorList>
    </citation>
    <scope>NUCLEOTIDE SEQUENCE [LARGE SCALE GENOMIC DNA]</scope>
    <source>
        <strain evidence="1">PN_DK_2014</strain>
    </source>
</reference>
<dbReference type="EMBL" id="JPKZ01002138">
    <property type="protein sequence ID" value="KHN78284.1"/>
    <property type="molecule type" value="Genomic_DNA"/>
</dbReference>
<protein>
    <submittedName>
        <fullName evidence="1">Uncharacterized protein</fullName>
    </submittedName>
</protein>
<evidence type="ECO:0000313" key="2">
    <source>
        <dbReference type="Proteomes" id="UP000031036"/>
    </source>
</evidence>
<keyword evidence="2" id="KW-1185">Reference proteome</keyword>
<organism evidence="1 2">
    <name type="scientific">Toxocara canis</name>
    <name type="common">Canine roundworm</name>
    <dbReference type="NCBI Taxonomy" id="6265"/>
    <lineage>
        <taxon>Eukaryota</taxon>
        <taxon>Metazoa</taxon>
        <taxon>Ecdysozoa</taxon>
        <taxon>Nematoda</taxon>
        <taxon>Chromadorea</taxon>
        <taxon>Rhabditida</taxon>
        <taxon>Spirurina</taxon>
        <taxon>Ascaridomorpha</taxon>
        <taxon>Ascaridoidea</taxon>
        <taxon>Toxocaridae</taxon>
        <taxon>Toxocara</taxon>
    </lineage>
</organism>
<dbReference type="AlphaFoldDB" id="A0A0B2V9Y1"/>
<evidence type="ECO:0000313" key="1">
    <source>
        <dbReference type="EMBL" id="KHN78284.1"/>
    </source>
</evidence>
<name>A0A0B2V9Y1_TOXCA</name>
<sequence length="118" mass="13252">RCARNEDFRFNGALLENVGVRFRLVSARSPSCSLLPRGTSMFPKWKPVNAANGAEHAIFIGVEHRYGGCRQIVAKVTRNLRGTCWPGQYPICMAWNASFTPDANVKFSGFSMFFGYRL</sequence>
<feature type="non-terminal residue" evidence="1">
    <location>
        <position position="1"/>
    </location>
</feature>
<comment type="caution">
    <text evidence="1">The sequence shown here is derived from an EMBL/GenBank/DDBJ whole genome shotgun (WGS) entry which is preliminary data.</text>
</comment>
<dbReference type="Proteomes" id="UP000031036">
    <property type="component" value="Unassembled WGS sequence"/>
</dbReference>
<proteinExistence type="predicted"/>